<comment type="caution">
    <text evidence="2">The sequence shown here is derived from an EMBL/GenBank/DDBJ whole genome shotgun (WGS) entry which is preliminary data.</text>
</comment>
<feature type="transmembrane region" description="Helical" evidence="1">
    <location>
        <begin position="24"/>
        <end position="45"/>
    </location>
</feature>
<dbReference type="RefSeq" id="WP_155222919.1">
    <property type="nucleotide sequence ID" value="NZ_JADPFQ010000032.1"/>
</dbReference>
<evidence type="ECO:0000313" key="3">
    <source>
        <dbReference type="Proteomes" id="UP000487649"/>
    </source>
</evidence>
<protein>
    <submittedName>
        <fullName evidence="2">Uncharacterized protein</fullName>
    </submittedName>
</protein>
<keyword evidence="1" id="KW-1133">Transmembrane helix</keyword>
<proteinExistence type="predicted"/>
<name>A0A9X4XFK7_9FIRM</name>
<evidence type="ECO:0000313" key="2">
    <source>
        <dbReference type="EMBL" id="MTK21665.1"/>
    </source>
</evidence>
<sequence length="91" mass="10427">MFDQKEQEFYADGKRVYKKIGKTILYTILVFIVFGIGLNNLIQTLLPNLSVESSNTWSVICCSVGIIFTIFYCTFTLLEKLEKLISKSCSR</sequence>
<keyword evidence="1" id="KW-0472">Membrane</keyword>
<dbReference type="AlphaFoldDB" id="A0A9X4XFK7"/>
<organism evidence="2 3">
    <name type="scientific">Turicibacter sanguinis</name>
    <dbReference type="NCBI Taxonomy" id="154288"/>
    <lineage>
        <taxon>Bacteria</taxon>
        <taxon>Bacillati</taxon>
        <taxon>Bacillota</taxon>
        <taxon>Erysipelotrichia</taxon>
        <taxon>Erysipelotrichales</taxon>
        <taxon>Turicibacteraceae</taxon>
        <taxon>Turicibacter</taxon>
    </lineage>
</organism>
<dbReference type="EMBL" id="WMQE01000020">
    <property type="protein sequence ID" value="MTK21665.1"/>
    <property type="molecule type" value="Genomic_DNA"/>
</dbReference>
<gene>
    <name evidence="2" type="ORF">GMA92_09555</name>
</gene>
<dbReference type="Proteomes" id="UP000487649">
    <property type="component" value="Unassembled WGS sequence"/>
</dbReference>
<accession>A0A9X4XFK7</accession>
<evidence type="ECO:0000256" key="1">
    <source>
        <dbReference type="SAM" id="Phobius"/>
    </source>
</evidence>
<reference evidence="2 3" key="1">
    <citation type="journal article" date="2019" name="Nat. Med.">
        <title>A library of human gut bacterial isolates paired with longitudinal multiomics data enables mechanistic microbiome research.</title>
        <authorList>
            <person name="Poyet M."/>
            <person name="Groussin M."/>
            <person name="Gibbons S.M."/>
            <person name="Avila-Pacheco J."/>
            <person name="Jiang X."/>
            <person name="Kearney S.M."/>
            <person name="Perrotta A.R."/>
            <person name="Berdy B."/>
            <person name="Zhao S."/>
            <person name="Lieberman T.D."/>
            <person name="Swanson P.K."/>
            <person name="Smith M."/>
            <person name="Roesemann S."/>
            <person name="Alexander J.E."/>
            <person name="Rich S.A."/>
            <person name="Livny J."/>
            <person name="Vlamakis H."/>
            <person name="Clish C."/>
            <person name="Bullock K."/>
            <person name="Deik A."/>
            <person name="Scott J."/>
            <person name="Pierce K.A."/>
            <person name="Xavier R.J."/>
            <person name="Alm E.J."/>
        </authorList>
    </citation>
    <scope>NUCLEOTIDE SEQUENCE [LARGE SCALE GENOMIC DNA]</scope>
    <source>
        <strain evidence="2 3">BIOML-A198</strain>
    </source>
</reference>
<feature type="transmembrane region" description="Helical" evidence="1">
    <location>
        <begin position="57"/>
        <end position="78"/>
    </location>
</feature>
<keyword evidence="1" id="KW-0812">Transmembrane</keyword>